<dbReference type="Proteomes" id="UP001170717">
    <property type="component" value="Unassembled WGS sequence"/>
</dbReference>
<feature type="transmembrane region" description="Helical" evidence="1">
    <location>
        <begin position="113"/>
        <end position="132"/>
    </location>
</feature>
<evidence type="ECO:0000313" key="4">
    <source>
        <dbReference type="Proteomes" id="UP001170717"/>
    </source>
</evidence>
<feature type="transmembrane region" description="Helical" evidence="1">
    <location>
        <begin position="233"/>
        <end position="253"/>
    </location>
</feature>
<accession>A0AAW7Z067</accession>
<dbReference type="RefSeq" id="WP_061996901.1">
    <property type="nucleotide sequence ID" value="NZ_CAXIBE010000010.1"/>
</dbReference>
<keyword evidence="1" id="KW-0812">Transmembrane</keyword>
<dbReference type="InterPro" id="IPR037185">
    <property type="entry name" value="EmrE-like"/>
</dbReference>
<dbReference type="EMBL" id="JAUOQI010000007">
    <property type="protein sequence ID" value="MDO6578119.1"/>
    <property type="molecule type" value="Genomic_DNA"/>
</dbReference>
<feature type="transmembrane region" description="Helical" evidence="1">
    <location>
        <begin position="200"/>
        <end position="221"/>
    </location>
</feature>
<organism evidence="3 4">
    <name type="scientific">Alteromonas stellipolaris</name>
    <dbReference type="NCBI Taxonomy" id="233316"/>
    <lineage>
        <taxon>Bacteria</taxon>
        <taxon>Pseudomonadati</taxon>
        <taxon>Pseudomonadota</taxon>
        <taxon>Gammaproteobacteria</taxon>
        <taxon>Alteromonadales</taxon>
        <taxon>Alteromonadaceae</taxon>
        <taxon>Alteromonas/Salinimonas group</taxon>
        <taxon>Alteromonas</taxon>
    </lineage>
</organism>
<feature type="domain" description="EamA" evidence="2">
    <location>
        <begin position="4"/>
        <end position="130"/>
    </location>
</feature>
<dbReference type="SUPFAM" id="SSF103481">
    <property type="entry name" value="Multidrug resistance efflux transporter EmrE"/>
    <property type="match status" value="1"/>
</dbReference>
<keyword evidence="1" id="KW-0472">Membrane</keyword>
<evidence type="ECO:0000256" key="1">
    <source>
        <dbReference type="SAM" id="Phobius"/>
    </source>
</evidence>
<feature type="transmembrane region" description="Helical" evidence="1">
    <location>
        <begin position="259"/>
        <end position="281"/>
    </location>
</feature>
<keyword evidence="1" id="KW-1133">Transmembrane helix</keyword>
<dbReference type="GO" id="GO:0016020">
    <property type="term" value="C:membrane"/>
    <property type="evidence" value="ECO:0007669"/>
    <property type="project" value="InterPro"/>
</dbReference>
<evidence type="ECO:0000313" key="3">
    <source>
        <dbReference type="EMBL" id="MDO6578119.1"/>
    </source>
</evidence>
<protein>
    <submittedName>
        <fullName evidence="3">EamA family transporter</fullName>
    </submittedName>
</protein>
<evidence type="ECO:0000259" key="2">
    <source>
        <dbReference type="Pfam" id="PF00892"/>
    </source>
</evidence>
<feature type="transmembrane region" description="Helical" evidence="1">
    <location>
        <begin position="65"/>
        <end position="83"/>
    </location>
</feature>
<name>A0AAW7Z067_9ALTE</name>
<reference evidence="3" key="1">
    <citation type="submission" date="2023-07" db="EMBL/GenBank/DDBJ databases">
        <title>Genome content predicts the carbon catabolic preferences of heterotrophic bacteria.</title>
        <authorList>
            <person name="Gralka M."/>
        </authorList>
    </citation>
    <scope>NUCLEOTIDE SEQUENCE</scope>
    <source>
        <strain evidence="3">F2M12</strain>
    </source>
</reference>
<comment type="caution">
    <text evidence="3">The sequence shown here is derived from an EMBL/GenBank/DDBJ whole genome shotgun (WGS) entry which is preliminary data.</text>
</comment>
<feature type="transmembrane region" description="Helical" evidence="1">
    <location>
        <begin position="89"/>
        <end position="106"/>
    </location>
</feature>
<dbReference type="AlphaFoldDB" id="A0AAW7Z067"/>
<dbReference type="InterPro" id="IPR000620">
    <property type="entry name" value="EamA_dom"/>
</dbReference>
<feature type="transmembrane region" description="Helical" evidence="1">
    <location>
        <begin position="174"/>
        <end position="194"/>
    </location>
</feature>
<sequence length="292" mass="31474">MATFIGLVAIISWGVLAVLGVYASSVPPFQLLFICFSVSALLLFLKRLIKREPLFTLPKLTLTQWIVATCGLFGFHFCYFLALRYAPPIEASLIAYLWPLLLGIAVANAHQRVFAVIGGVLGFIGCGILVTGGESIQFNSEYTLGYGLALICALIWSGYSWFMAGTKSDVEDIGWISIAVAVLALGSHLTLESSHWDLSFYAWVSAILLGLGPVGGAFYLWDIGLKFGNRQLLASLSFATPVISSIALFLFGISTLSAAISMAIVLIMIGALISNAVPALIMKRRLRQAARV</sequence>
<feature type="transmembrane region" description="Helical" evidence="1">
    <location>
        <begin position="144"/>
        <end position="162"/>
    </location>
</feature>
<feature type="transmembrane region" description="Helical" evidence="1">
    <location>
        <begin position="27"/>
        <end position="45"/>
    </location>
</feature>
<gene>
    <name evidence="3" type="ORF">Q4527_11990</name>
</gene>
<dbReference type="Pfam" id="PF00892">
    <property type="entry name" value="EamA"/>
    <property type="match status" value="1"/>
</dbReference>
<proteinExistence type="predicted"/>